<dbReference type="Proteomes" id="UP000007306">
    <property type="component" value="Chromosome 8"/>
</dbReference>
<feature type="compositionally biased region" description="Acidic residues" evidence="1">
    <location>
        <begin position="95"/>
        <end position="104"/>
    </location>
</feature>
<evidence type="ECO:0000313" key="2">
    <source>
        <dbReference type="EnsemblPlants" id="ORGLA08G0189300.1"/>
    </source>
</evidence>
<feature type="region of interest" description="Disordered" evidence="1">
    <location>
        <begin position="95"/>
        <end position="120"/>
    </location>
</feature>
<dbReference type="AlphaFoldDB" id="I1QKE2"/>
<organism evidence="2 3">
    <name type="scientific">Oryza glaberrima</name>
    <name type="common">African rice</name>
    <dbReference type="NCBI Taxonomy" id="4538"/>
    <lineage>
        <taxon>Eukaryota</taxon>
        <taxon>Viridiplantae</taxon>
        <taxon>Streptophyta</taxon>
        <taxon>Embryophyta</taxon>
        <taxon>Tracheophyta</taxon>
        <taxon>Spermatophyta</taxon>
        <taxon>Magnoliopsida</taxon>
        <taxon>Liliopsida</taxon>
        <taxon>Poales</taxon>
        <taxon>Poaceae</taxon>
        <taxon>BOP clade</taxon>
        <taxon>Oryzoideae</taxon>
        <taxon>Oryzeae</taxon>
        <taxon>Oryzinae</taxon>
        <taxon>Oryza</taxon>
    </lineage>
</organism>
<reference evidence="2" key="1">
    <citation type="submission" date="2015-06" db="UniProtKB">
        <authorList>
            <consortium name="EnsemblPlants"/>
        </authorList>
    </citation>
    <scope>IDENTIFICATION</scope>
</reference>
<evidence type="ECO:0000313" key="3">
    <source>
        <dbReference type="Proteomes" id="UP000007306"/>
    </source>
</evidence>
<protein>
    <submittedName>
        <fullName evidence="2">Uncharacterized protein</fullName>
    </submittedName>
</protein>
<dbReference type="HOGENOM" id="CLU_1646364_0_0_1"/>
<sequence length="161" mass="17472">MAMRSALTSLPLRLRSPAPVAAACGGMRLMSDGKGRVLSEEERAKENVYVQVYLVAPSPPLVSSALVLSQIRSSAHRYCCCVFFLSFRLAGGAEDGEGEDGEAQEEAREGEGGGRQGQSRRLRQEYGGGIQLGVMCFCLKTDLFHMPMLDTGVHTCPRMKE</sequence>
<dbReference type="EnsemblPlants" id="ORGLA08G0189300.1">
    <property type="protein sequence ID" value="ORGLA08G0189300.1"/>
    <property type="gene ID" value="ORGLA08G0189300"/>
</dbReference>
<dbReference type="Gramene" id="ORGLA08G0189300.1">
    <property type="protein sequence ID" value="ORGLA08G0189300.1"/>
    <property type="gene ID" value="ORGLA08G0189300"/>
</dbReference>
<keyword evidence="3" id="KW-1185">Reference proteome</keyword>
<reference evidence="2 3" key="2">
    <citation type="submission" date="2018-04" db="EMBL/GenBank/DDBJ databases">
        <title>OglaRS2 (Oryza glaberrima Reference Sequence Version 2).</title>
        <authorList>
            <person name="Zhang J."/>
            <person name="Kudrna D."/>
            <person name="Lee S."/>
            <person name="Talag J."/>
            <person name="Rajasekar S."/>
            <person name="Wing R.A."/>
        </authorList>
    </citation>
    <scope>NUCLEOTIDE SEQUENCE [LARGE SCALE GENOMIC DNA]</scope>
    <source>
        <strain evidence="2 3">cv. IRGC 96717</strain>
    </source>
</reference>
<proteinExistence type="predicted"/>
<name>I1QKE2_ORYGL</name>
<evidence type="ECO:0000256" key="1">
    <source>
        <dbReference type="SAM" id="MobiDB-lite"/>
    </source>
</evidence>
<accession>I1QKE2</accession>